<feature type="non-terminal residue" evidence="1">
    <location>
        <position position="1"/>
    </location>
</feature>
<dbReference type="EMBL" id="JAHRIN010009745">
    <property type="protein sequence ID" value="MEQ2194812.1"/>
    <property type="molecule type" value="Genomic_DNA"/>
</dbReference>
<dbReference type="Proteomes" id="UP001434883">
    <property type="component" value="Unassembled WGS sequence"/>
</dbReference>
<feature type="non-terminal residue" evidence="1">
    <location>
        <position position="125"/>
    </location>
</feature>
<gene>
    <name evidence="1" type="ORF">XENOCAPTIV_003318</name>
</gene>
<evidence type="ECO:0000313" key="1">
    <source>
        <dbReference type="EMBL" id="MEQ2194812.1"/>
    </source>
</evidence>
<evidence type="ECO:0000313" key="2">
    <source>
        <dbReference type="Proteomes" id="UP001434883"/>
    </source>
</evidence>
<sequence length="125" mass="13168">QHDDANEALTESLIQTIFEQCHSGVDLGCLRLHISPASPYSLTPSLISCPLSSNCMSSVGIHSYMCLSLVSACHAERKYTLGLFNDACCHGNSLLLYGELGEKMMGAAAGLGERVGGVTGFTVSV</sequence>
<reference evidence="1 2" key="1">
    <citation type="submission" date="2021-06" db="EMBL/GenBank/DDBJ databases">
        <authorList>
            <person name="Palmer J.M."/>
        </authorList>
    </citation>
    <scope>NUCLEOTIDE SEQUENCE [LARGE SCALE GENOMIC DNA]</scope>
    <source>
        <strain evidence="1 2">XC_2019</strain>
        <tissue evidence="1">Muscle</tissue>
    </source>
</reference>
<organism evidence="1 2">
    <name type="scientific">Xenoophorus captivus</name>
    <dbReference type="NCBI Taxonomy" id="1517983"/>
    <lineage>
        <taxon>Eukaryota</taxon>
        <taxon>Metazoa</taxon>
        <taxon>Chordata</taxon>
        <taxon>Craniata</taxon>
        <taxon>Vertebrata</taxon>
        <taxon>Euteleostomi</taxon>
        <taxon>Actinopterygii</taxon>
        <taxon>Neopterygii</taxon>
        <taxon>Teleostei</taxon>
        <taxon>Neoteleostei</taxon>
        <taxon>Acanthomorphata</taxon>
        <taxon>Ovalentaria</taxon>
        <taxon>Atherinomorphae</taxon>
        <taxon>Cyprinodontiformes</taxon>
        <taxon>Goodeidae</taxon>
        <taxon>Xenoophorus</taxon>
    </lineage>
</organism>
<proteinExistence type="predicted"/>
<keyword evidence="2" id="KW-1185">Reference proteome</keyword>
<name>A0ABV0QHC4_9TELE</name>
<accession>A0ABV0QHC4</accession>
<comment type="caution">
    <text evidence="1">The sequence shown here is derived from an EMBL/GenBank/DDBJ whole genome shotgun (WGS) entry which is preliminary data.</text>
</comment>
<protein>
    <submittedName>
        <fullName evidence="1">Uncharacterized protein</fullName>
    </submittedName>
</protein>